<keyword evidence="5" id="KW-0503">Monooxygenase</keyword>
<feature type="domain" description="FAD-binding" evidence="6">
    <location>
        <begin position="9"/>
        <end position="348"/>
    </location>
</feature>
<accession>A0A4S8LJK5</accession>
<protein>
    <submittedName>
        <fullName evidence="7">FAD/NAD(P)-binding domain-containing protein</fullName>
    </submittedName>
</protein>
<dbReference type="InterPro" id="IPR002938">
    <property type="entry name" value="FAD-bd"/>
</dbReference>
<keyword evidence="3" id="KW-0274">FAD</keyword>
<evidence type="ECO:0000259" key="6">
    <source>
        <dbReference type="Pfam" id="PF01494"/>
    </source>
</evidence>
<evidence type="ECO:0000256" key="4">
    <source>
        <dbReference type="ARBA" id="ARBA00023002"/>
    </source>
</evidence>
<dbReference type="InterPro" id="IPR036188">
    <property type="entry name" value="FAD/NAD-bd_sf"/>
</dbReference>
<dbReference type="OrthoDB" id="1878542at2759"/>
<keyword evidence="8" id="KW-1185">Reference proteome</keyword>
<dbReference type="SUPFAM" id="SSF54373">
    <property type="entry name" value="FAD-linked reductases, C-terminal domain"/>
    <property type="match status" value="1"/>
</dbReference>
<evidence type="ECO:0000256" key="5">
    <source>
        <dbReference type="ARBA" id="ARBA00023033"/>
    </source>
</evidence>
<evidence type="ECO:0000256" key="1">
    <source>
        <dbReference type="ARBA" id="ARBA00007992"/>
    </source>
</evidence>
<evidence type="ECO:0000256" key="3">
    <source>
        <dbReference type="ARBA" id="ARBA00022827"/>
    </source>
</evidence>
<keyword evidence="4" id="KW-0560">Oxidoreductase</keyword>
<evidence type="ECO:0000313" key="7">
    <source>
        <dbReference type="EMBL" id="THU89211.1"/>
    </source>
</evidence>
<proteinExistence type="inferred from homology"/>
<evidence type="ECO:0000313" key="8">
    <source>
        <dbReference type="Proteomes" id="UP000297245"/>
    </source>
</evidence>
<organism evidence="7 8">
    <name type="scientific">Dendrothele bispora (strain CBS 962.96)</name>
    <dbReference type="NCBI Taxonomy" id="1314807"/>
    <lineage>
        <taxon>Eukaryota</taxon>
        <taxon>Fungi</taxon>
        <taxon>Dikarya</taxon>
        <taxon>Basidiomycota</taxon>
        <taxon>Agaricomycotina</taxon>
        <taxon>Agaricomycetes</taxon>
        <taxon>Agaricomycetidae</taxon>
        <taxon>Agaricales</taxon>
        <taxon>Agaricales incertae sedis</taxon>
        <taxon>Dendrothele</taxon>
    </lineage>
</organism>
<keyword evidence="2" id="KW-0285">Flavoprotein</keyword>
<dbReference type="EMBL" id="ML179377">
    <property type="protein sequence ID" value="THU89211.1"/>
    <property type="molecule type" value="Genomic_DNA"/>
</dbReference>
<reference evidence="7 8" key="1">
    <citation type="journal article" date="2019" name="Nat. Ecol. Evol.">
        <title>Megaphylogeny resolves global patterns of mushroom evolution.</title>
        <authorList>
            <person name="Varga T."/>
            <person name="Krizsan K."/>
            <person name="Foldi C."/>
            <person name="Dima B."/>
            <person name="Sanchez-Garcia M."/>
            <person name="Sanchez-Ramirez S."/>
            <person name="Szollosi G.J."/>
            <person name="Szarkandi J.G."/>
            <person name="Papp V."/>
            <person name="Albert L."/>
            <person name="Andreopoulos W."/>
            <person name="Angelini C."/>
            <person name="Antonin V."/>
            <person name="Barry K.W."/>
            <person name="Bougher N.L."/>
            <person name="Buchanan P."/>
            <person name="Buyck B."/>
            <person name="Bense V."/>
            <person name="Catcheside P."/>
            <person name="Chovatia M."/>
            <person name="Cooper J."/>
            <person name="Damon W."/>
            <person name="Desjardin D."/>
            <person name="Finy P."/>
            <person name="Geml J."/>
            <person name="Haridas S."/>
            <person name="Hughes K."/>
            <person name="Justo A."/>
            <person name="Karasinski D."/>
            <person name="Kautmanova I."/>
            <person name="Kiss B."/>
            <person name="Kocsube S."/>
            <person name="Kotiranta H."/>
            <person name="LaButti K.M."/>
            <person name="Lechner B.E."/>
            <person name="Liimatainen K."/>
            <person name="Lipzen A."/>
            <person name="Lukacs Z."/>
            <person name="Mihaltcheva S."/>
            <person name="Morgado L.N."/>
            <person name="Niskanen T."/>
            <person name="Noordeloos M.E."/>
            <person name="Ohm R.A."/>
            <person name="Ortiz-Santana B."/>
            <person name="Ovrebo C."/>
            <person name="Racz N."/>
            <person name="Riley R."/>
            <person name="Savchenko A."/>
            <person name="Shiryaev A."/>
            <person name="Soop K."/>
            <person name="Spirin V."/>
            <person name="Szebenyi C."/>
            <person name="Tomsovsky M."/>
            <person name="Tulloss R.E."/>
            <person name="Uehling J."/>
            <person name="Grigoriev I.V."/>
            <person name="Vagvolgyi C."/>
            <person name="Papp T."/>
            <person name="Martin F.M."/>
            <person name="Miettinen O."/>
            <person name="Hibbett D.S."/>
            <person name="Nagy L.G."/>
        </authorList>
    </citation>
    <scope>NUCLEOTIDE SEQUENCE [LARGE SCALE GENOMIC DNA]</scope>
    <source>
        <strain evidence="7 8">CBS 962.96</strain>
    </source>
</reference>
<dbReference type="SUPFAM" id="SSF51905">
    <property type="entry name" value="FAD/NAD(P)-binding domain"/>
    <property type="match status" value="1"/>
</dbReference>
<dbReference type="GO" id="GO:0071949">
    <property type="term" value="F:FAD binding"/>
    <property type="evidence" value="ECO:0007669"/>
    <property type="project" value="InterPro"/>
</dbReference>
<dbReference type="Pfam" id="PF01494">
    <property type="entry name" value="FAD_binding_3"/>
    <property type="match status" value="1"/>
</dbReference>
<dbReference type="GO" id="GO:0004497">
    <property type="term" value="F:monooxygenase activity"/>
    <property type="evidence" value="ECO:0007669"/>
    <property type="project" value="UniProtKB-KW"/>
</dbReference>
<gene>
    <name evidence="7" type="ORF">K435DRAFT_761312</name>
</gene>
<evidence type="ECO:0000256" key="2">
    <source>
        <dbReference type="ARBA" id="ARBA00022630"/>
    </source>
</evidence>
<dbReference type="PANTHER" id="PTHR13789">
    <property type="entry name" value="MONOOXYGENASE"/>
    <property type="match status" value="1"/>
</dbReference>
<name>A0A4S8LJK5_DENBC</name>
<sequence length="444" mass="49141">MAGIKELKFAIIGSGMAGLSTALSLATNGFKNIAVYEMAVDLGFFGAGIQIAPNMARLLDRLGVWRDIEAEAVELTESSIRQGSTDHELAHVNTSTIRDTYGYPHMVGHRASLVSALYNRCRQESSISFHFSSTISRVLSWGPKPKIEVEDAFGKSHEHEVDVVLACDGIKSVVRAEMLDTLKVTAEVEDTGQAAYRIMLTRDKLQHDPELLQLVDGQCATRWVGDGRLIVAYPISDNNIYNIVTIQPDTHFSEAPSAAYTTRGSKVQMLRVFSDFCPRARRLLQTVSDDTVCEWKLRVHSALPTWTHEQIALVGDACHPTLPHLGQGAAQAMEDACVLGFVLSMMPDTSPHTIGKFLKVYENLRRERTHRLAGLAFAAGQSLLLGEGQEKDERDKIFAASKDGRKVGPFPDRWADADIQKMIYGFDCLTDAYHKYQDILNALD</sequence>
<dbReference type="Proteomes" id="UP000297245">
    <property type="component" value="Unassembled WGS sequence"/>
</dbReference>
<dbReference type="InterPro" id="IPR050493">
    <property type="entry name" value="FAD-dep_Monooxygenase_BioMet"/>
</dbReference>
<dbReference type="Gene3D" id="3.50.50.60">
    <property type="entry name" value="FAD/NAD(P)-binding domain"/>
    <property type="match status" value="1"/>
</dbReference>
<dbReference type="AlphaFoldDB" id="A0A4S8LJK5"/>
<dbReference type="PRINTS" id="PR00420">
    <property type="entry name" value="RNGMNOXGNASE"/>
</dbReference>
<dbReference type="FunFam" id="3.50.50.60:FF:000115">
    <property type="entry name" value="Salicylate hydroxylase, putative"/>
    <property type="match status" value="1"/>
</dbReference>
<dbReference type="PANTHER" id="PTHR13789:SF147">
    <property type="entry name" value="PUTATIVE (AFU_ORTHOLOGUE AFUA_2G01950)-RELATED"/>
    <property type="match status" value="1"/>
</dbReference>
<comment type="similarity">
    <text evidence="1">Belongs to the paxM FAD-dependent monooxygenase family.</text>
</comment>